<feature type="transmembrane region" description="Helical" evidence="19">
    <location>
        <begin position="39"/>
        <end position="62"/>
    </location>
</feature>
<evidence type="ECO:0000256" key="11">
    <source>
        <dbReference type="ARBA" id="ARBA00022842"/>
    </source>
</evidence>
<protein>
    <recommendedName>
        <fullName evidence="6 19">Adenosylcobinamide-GDP ribazoletransferase</fullName>
        <ecNumber evidence="5 19">2.7.8.26</ecNumber>
    </recommendedName>
    <alternativeName>
        <fullName evidence="16 19">Cobalamin synthase</fullName>
    </alternativeName>
    <alternativeName>
        <fullName evidence="15 19">Cobalamin-5'-phosphate synthase</fullName>
    </alternativeName>
</protein>
<keyword evidence="8 19" id="KW-0169">Cobalamin biosynthesis</keyword>
<keyword evidence="13 19" id="KW-0472">Membrane</keyword>
<evidence type="ECO:0000256" key="16">
    <source>
        <dbReference type="ARBA" id="ARBA00032853"/>
    </source>
</evidence>
<dbReference type="STRING" id="1287727.SAMN05443999_103311"/>
<accession>A0A1H7MGM2</accession>
<keyword evidence="11 19" id="KW-0460">Magnesium</keyword>
<gene>
    <name evidence="19" type="primary">cobS</name>
    <name evidence="20" type="ORF">SAMN05443999_103311</name>
</gene>
<dbReference type="GO" id="GO:0005886">
    <property type="term" value="C:plasma membrane"/>
    <property type="evidence" value="ECO:0007669"/>
    <property type="project" value="UniProtKB-SubCell"/>
</dbReference>
<dbReference type="PANTHER" id="PTHR34148:SF1">
    <property type="entry name" value="ADENOSYLCOBINAMIDE-GDP RIBAZOLETRANSFERASE"/>
    <property type="match status" value="1"/>
</dbReference>
<feature type="transmembrane region" description="Helical" evidence="19">
    <location>
        <begin position="114"/>
        <end position="137"/>
    </location>
</feature>
<proteinExistence type="inferred from homology"/>
<comment type="subcellular location">
    <subcellularLocation>
        <location evidence="2 19">Cell membrane</location>
        <topology evidence="2 19">Multi-pass membrane protein</topology>
    </subcellularLocation>
</comment>
<keyword evidence="7 19" id="KW-1003">Cell membrane</keyword>
<dbReference type="InterPro" id="IPR003805">
    <property type="entry name" value="CobS"/>
</dbReference>
<dbReference type="Proteomes" id="UP000199582">
    <property type="component" value="Unassembled WGS sequence"/>
</dbReference>
<evidence type="ECO:0000256" key="9">
    <source>
        <dbReference type="ARBA" id="ARBA00022679"/>
    </source>
</evidence>
<comment type="catalytic activity">
    <reaction evidence="18 19">
        <text>alpha-ribazole 5'-phosphate + adenosylcob(III)inamide-GDP = adenosylcob(III)alamin 5'-phosphate + GMP + H(+)</text>
        <dbReference type="Rhea" id="RHEA:23560"/>
        <dbReference type="ChEBI" id="CHEBI:15378"/>
        <dbReference type="ChEBI" id="CHEBI:57918"/>
        <dbReference type="ChEBI" id="CHEBI:58115"/>
        <dbReference type="ChEBI" id="CHEBI:60487"/>
        <dbReference type="ChEBI" id="CHEBI:60493"/>
        <dbReference type="EC" id="2.7.8.26"/>
    </reaction>
</comment>
<dbReference type="PANTHER" id="PTHR34148">
    <property type="entry name" value="ADENOSYLCOBINAMIDE-GDP RIBAZOLETRANSFERASE"/>
    <property type="match status" value="1"/>
</dbReference>
<feature type="transmembrane region" description="Helical" evidence="19">
    <location>
        <begin position="206"/>
        <end position="223"/>
    </location>
</feature>
<comment type="function">
    <text evidence="14 19">Joins adenosylcobinamide-GDP and alpha-ribazole to generate adenosylcobalamin (Ado-cobalamin). Also synthesizes adenosylcobalamin 5'-phosphate from adenosylcobinamide-GDP and alpha-ribazole 5'-phosphate.</text>
</comment>
<dbReference type="GO" id="GO:0051073">
    <property type="term" value="F:adenosylcobinamide-GDP ribazoletransferase activity"/>
    <property type="evidence" value="ECO:0007669"/>
    <property type="project" value="UniProtKB-UniRule"/>
</dbReference>
<keyword evidence="10 19" id="KW-0812">Transmembrane</keyword>
<comment type="cofactor">
    <cofactor evidence="1 19">
        <name>Mg(2+)</name>
        <dbReference type="ChEBI" id="CHEBI:18420"/>
    </cofactor>
</comment>
<dbReference type="AlphaFoldDB" id="A0A1H7MGM2"/>
<dbReference type="GO" id="GO:0009236">
    <property type="term" value="P:cobalamin biosynthetic process"/>
    <property type="evidence" value="ECO:0007669"/>
    <property type="project" value="UniProtKB-UniRule"/>
</dbReference>
<dbReference type="GO" id="GO:0008818">
    <property type="term" value="F:cobalamin 5'-phosphate synthase activity"/>
    <property type="evidence" value="ECO:0007669"/>
    <property type="project" value="UniProtKB-UniRule"/>
</dbReference>
<reference evidence="20 21" key="1">
    <citation type="submission" date="2016-10" db="EMBL/GenBank/DDBJ databases">
        <authorList>
            <person name="de Groot N.N."/>
        </authorList>
    </citation>
    <scope>NUCLEOTIDE SEQUENCE [LARGE SCALE GENOMIC DNA]</scope>
    <source>
        <strain evidence="20 21">DSM 100674</strain>
    </source>
</reference>
<evidence type="ECO:0000256" key="5">
    <source>
        <dbReference type="ARBA" id="ARBA00013200"/>
    </source>
</evidence>
<sequence>MAETDTALIRFRDVPLALGLLSRLPMPVRDTARGARAAWAYPLAGVLIGSLAALGGLGALWLGLPAPVAALVALSLMIALSGALHEDALADTTDGLCGGWTPERRLEIMKDSHIGSYGVIALCLSLGARWSALWMLYQVSPATATSALIVSATLSRAMMPLLMTALPHARTTGLSHNVGRAPGSTAALGLAIALVMTLLLLGGAGMSAIAVAALTTLALALIARARIGGQTGDILGATQQLAEIAILFSLLA</sequence>
<evidence type="ECO:0000256" key="13">
    <source>
        <dbReference type="ARBA" id="ARBA00023136"/>
    </source>
</evidence>
<evidence type="ECO:0000313" key="20">
    <source>
        <dbReference type="EMBL" id="SEL10426.1"/>
    </source>
</evidence>
<feature type="transmembrane region" description="Helical" evidence="19">
    <location>
        <begin position="68"/>
        <end position="84"/>
    </location>
</feature>
<keyword evidence="21" id="KW-1185">Reference proteome</keyword>
<keyword evidence="9 19" id="KW-0808">Transferase</keyword>
<evidence type="ECO:0000256" key="14">
    <source>
        <dbReference type="ARBA" id="ARBA00025228"/>
    </source>
</evidence>
<evidence type="ECO:0000256" key="18">
    <source>
        <dbReference type="ARBA" id="ARBA00049504"/>
    </source>
</evidence>
<dbReference type="OrthoDB" id="9794626at2"/>
<dbReference type="NCBIfam" id="TIGR00317">
    <property type="entry name" value="cobS"/>
    <property type="match status" value="1"/>
</dbReference>
<feature type="transmembrane region" description="Helical" evidence="19">
    <location>
        <begin position="178"/>
        <end position="200"/>
    </location>
</feature>
<evidence type="ECO:0000256" key="15">
    <source>
        <dbReference type="ARBA" id="ARBA00032605"/>
    </source>
</evidence>
<evidence type="ECO:0000256" key="19">
    <source>
        <dbReference type="HAMAP-Rule" id="MF_00719"/>
    </source>
</evidence>
<comment type="similarity">
    <text evidence="4 19">Belongs to the CobS family.</text>
</comment>
<evidence type="ECO:0000256" key="10">
    <source>
        <dbReference type="ARBA" id="ARBA00022692"/>
    </source>
</evidence>
<evidence type="ECO:0000256" key="4">
    <source>
        <dbReference type="ARBA" id="ARBA00010561"/>
    </source>
</evidence>
<keyword evidence="12 19" id="KW-1133">Transmembrane helix</keyword>
<dbReference type="RefSeq" id="WP_093034318.1">
    <property type="nucleotide sequence ID" value="NZ_FOAG01000003.1"/>
</dbReference>
<evidence type="ECO:0000256" key="12">
    <source>
        <dbReference type="ARBA" id="ARBA00022989"/>
    </source>
</evidence>
<dbReference type="Pfam" id="PF02654">
    <property type="entry name" value="CobS"/>
    <property type="match status" value="1"/>
</dbReference>
<name>A0A1H7MGM2_9RHOB</name>
<evidence type="ECO:0000256" key="6">
    <source>
        <dbReference type="ARBA" id="ARBA00015850"/>
    </source>
</evidence>
<evidence type="ECO:0000256" key="17">
    <source>
        <dbReference type="ARBA" id="ARBA00048623"/>
    </source>
</evidence>
<evidence type="ECO:0000256" key="2">
    <source>
        <dbReference type="ARBA" id="ARBA00004651"/>
    </source>
</evidence>
<evidence type="ECO:0000256" key="7">
    <source>
        <dbReference type="ARBA" id="ARBA00022475"/>
    </source>
</evidence>
<evidence type="ECO:0000256" key="1">
    <source>
        <dbReference type="ARBA" id="ARBA00001946"/>
    </source>
</evidence>
<evidence type="ECO:0000313" key="21">
    <source>
        <dbReference type="Proteomes" id="UP000199582"/>
    </source>
</evidence>
<comment type="catalytic activity">
    <reaction evidence="17 19">
        <text>alpha-ribazole + adenosylcob(III)inamide-GDP = adenosylcob(III)alamin + GMP + H(+)</text>
        <dbReference type="Rhea" id="RHEA:16049"/>
        <dbReference type="ChEBI" id="CHEBI:10329"/>
        <dbReference type="ChEBI" id="CHEBI:15378"/>
        <dbReference type="ChEBI" id="CHEBI:18408"/>
        <dbReference type="ChEBI" id="CHEBI:58115"/>
        <dbReference type="ChEBI" id="CHEBI:60487"/>
        <dbReference type="EC" id="2.7.8.26"/>
    </reaction>
</comment>
<organism evidence="20 21">
    <name type="scientific">Roseovarius azorensis</name>
    <dbReference type="NCBI Taxonomy" id="1287727"/>
    <lineage>
        <taxon>Bacteria</taxon>
        <taxon>Pseudomonadati</taxon>
        <taxon>Pseudomonadota</taxon>
        <taxon>Alphaproteobacteria</taxon>
        <taxon>Rhodobacterales</taxon>
        <taxon>Roseobacteraceae</taxon>
        <taxon>Roseovarius</taxon>
    </lineage>
</organism>
<evidence type="ECO:0000256" key="8">
    <source>
        <dbReference type="ARBA" id="ARBA00022573"/>
    </source>
</evidence>
<feature type="transmembrane region" description="Helical" evidence="19">
    <location>
        <begin position="143"/>
        <end position="166"/>
    </location>
</feature>
<comment type="pathway">
    <text evidence="3 19">Cofactor biosynthesis; adenosylcobalamin biosynthesis; adenosylcobalamin from cob(II)yrinate a,c-diamide: step 7/7.</text>
</comment>
<dbReference type="UniPathway" id="UPA00148">
    <property type="reaction ID" value="UER00238"/>
</dbReference>
<dbReference type="EC" id="2.7.8.26" evidence="5 19"/>
<evidence type="ECO:0000256" key="3">
    <source>
        <dbReference type="ARBA" id="ARBA00004663"/>
    </source>
</evidence>
<dbReference type="HAMAP" id="MF_00719">
    <property type="entry name" value="CobS"/>
    <property type="match status" value="1"/>
</dbReference>
<dbReference type="EMBL" id="FOAG01000003">
    <property type="protein sequence ID" value="SEL10426.1"/>
    <property type="molecule type" value="Genomic_DNA"/>
</dbReference>